<protein>
    <submittedName>
        <fullName evidence="2">Uncharacterized protein</fullName>
    </submittedName>
</protein>
<proteinExistence type="predicted"/>
<dbReference type="EMBL" id="APWK03000010">
    <property type="protein sequence ID" value="PHH55525.1"/>
    <property type="molecule type" value="Genomic_DNA"/>
</dbReference>
<feature type="compositionally biased region" description="Basic and acidic residues" evidence="1">
    <location>
        <begin position="277"/>
        <end position="307"/>
    </location>
</feature>
<name>A0A2C5XF68_9PEZI</name>
<feature type="compositionally biased region" description="Basic and acidic residues" evidence="1">
    <location>
        <begin position="128"/>
        <end position="149"/>
    </location>
</feature>
<feature type="compositionally biased region" description="Low complexity" evidence="1">
    <location>
        <begin position="192"/>
        <end position="205"/>
    </location>
</feature>
<keyword evidence="3" id="KW-1185">Reference proteome</keyword>
<feature type="region of interest" description="Disordered" evidence="1">
    <location>
        <begin position="322"/>
        <end position="344"/>
    </location>
</feature>
<feature type="region of interest" description="Disordered" evidence="1">
    <location>
        <begin position="1"/>
        <end position="307"/>
    </location>
</feature>
<sequence length="344" mass="38727">MSGRPQYSAVEPPMASSSRSAYTATVPPGSSSAFLRPDAPRSDFLAPTPSRSHRRSSSAVDGTVSLGLLPRTQHRMSFSDARDEQNLRELRELRDLEKNRTRPSRSTHRGTSSDSRGPAVPGIMFSHEASDPSLDKSRRNSVYDKDRRGSSSRSHHGHSHSYSGSASRHDSPEPYSSDEERGGSGKTKKRVLAALAGVVAVGLGVNAIDKKINESNKRRDEIQVEQDRKYEQEREWERRASRDHDHDSRSHYSSHSKHAPSSHPQPGLGVIVPPSSRRPDQGRDDDRGRYRSKEAVDCSRSRARDYRMEVSRDRASYYEARASDDRLYGLGDDEYKDRYSERNF</sequence>
<reference evidence="2 3" key="1">
    <citation type="journal article" date="2013" name="Fungal Biol.">
        <title>Analysis of microsatellite markers in the genome of the plant pathogen Ceratocystis fimbriata.</title>
        <authorList>
            <person name="Simpson M.C."/>
            <person name="Wilken P.M."/>
            <person name="Coetzee M.P."/>
            <person name="Wingfield M.J."/>
            <person name="Wingfield B.D."/>
        </authorList>
    </citation>
    <scope>NUCLEOTIDE SEQUENCE [LARGE SCALE GENOMIC DNA]</scope>
    <source>
        <strain evidence="2 3">CBS 114723</strain>
    </source>
</reference>
<organism evidence="2 3">
    <name type="scientific">Ceratocystis fimbriata CBS 114723</name>
    <dbReference type="NCBI Taxonomy" id="1035309"/>
    <lineage>
        <taxon>Eukaryota</taxon>
        <taxon>Fungi</taxon>
        <taxon>Dikarya</taxon>
        <taxon>Ascomycota</taxon>
        <taxon>Pezizomycotina</taxon>
        <taxon>Sordariomycetes</taxon>
        <taxon>Hypocreomycetidae</taxon>
        <taxon>Microascales</taxon>
        <taxon>Ceratocystidaceae</taxon>
        <taxon>Ceratocystis</taxon>
    </lineage>
</organism>
<feature type="compositionally biased region" description="Basic and acidic residues" evidence="1">
    <location>
        <begin position="167"/>
        <end position="183"/>
    </location>
</feature>
<dbReference type="AlphaFoldDB" id="A0A2C5XF68"/>
<feature type="compositionally biased region" description="Basic and acidic residues" evidence="1">
    <location>
        <begin position="208"/>
        <end position="250"/>
    </location>
</feature>
<evidence type="ECO:0000256" key="1">
    <source>
        <dbReference type="SAM" id="MobiDB-lite"/>
    </source>
</evidence>
<feature type="compositionally biased region" description="Polar residues" evidence="1">
    <location>
        <begin position="15"/>
        <end position="33"/>
    </location>
</feature>
<evidence type="ECO:0000313" key="2">
    <source>
        <dbReference type="EMBL" id="PHH55525.1"/>
    </source>
</evidence>
<dbReference type="Proteomes" id="UP000222788">
    <property type="component" value="Unassembled WGS sequence"/>
</dbReference>
<reference evidence="2 3" key="2">
    <citation type="journal article" date="2013" name="IMA Fungus">
        <title>IMA Genome-F 1: Ceratocystis fimbriata: Draft nuclear genome sequence for the plant pathogen, Ceratocystis fimbriata.</title>
        <authorList>
            <person name="Wilken P.M."/>
            <person name="Steenkamp E.T."/>
            <person name="Wingfield M.J."/>
            <person name="de Beer Z.W."/>
            <person name="Wingfield B.D."/>
        </authorList>
    </citation>
    <scope>NUCLEOTIDE SEQUENCE [LARGE SCALE GENOMIC DNA]</scope>
    <source>
        <strain evidence="2 3">CBS 114723</strain>
    </source>
</reference>
<accession>A0A2C5XF68</accession>
<feature type="compositionally biased region" description="Basic and acidic residues" evidence="1">
    <location>
        <begin position="80"/>
        <end position="100"/>
    </location>
</feature>
<comment type="caution">
    <text evidence="2">The sequence shown here is derived from an EMBL/GenBank/DDBJ whole genome shotgun (WGS) entry which is preliminary data.</text>
</comment>
<evidence type="ECO:0000313" key="3">
    <source>
        <dbReference type="Proteomes" id="UP000222788"/>
    </source>
</evidence>
<gene>
    <name evidence="2" type="ORF">CFIMG_007224RA00001</name>
</gene>